<evidence type="ECO:0000256" key="1">
    <source>
        <dbReference type="ARBA" id="ARBA00004457"/>
    </source>
</evidence>
<feature type="domain" description="Endoplasmic reticulum vesicle transporter N-terminal" evidence="8">
    <location>
        <begin position="5"/>
        <end position="96"/>
    </location>
</feature>
<accession>A0AA88HRE8</accession>
<evidence type="ECO:0008006" key="11">
    <source>
        <dbReference type="Google" id="ProtNLM"/>
    </source>
</evidence>
<keyword evidence="3 6" id="KW-0812">Transmembrane</keyword>
<dbReference type="AlphaFoldDB" id="A0AA88HRE8"/>
<evidence type="ECO:0000256" key="5">
    <source>
        <dbReference type="ARBA" id="ARBA00023136"/>
    </source>
</evidence>
<reference evidence="9" key="1">
    <citation type="submission" date="2023-07" db="EMBL/GenBank/DDBJ databases">
        <title>Chromosome-level genome assembly of Artemia franciscana.</title>
        <authorList>
            <person name="Jo E."/>
        </authorList>
    </citation>
    <scope>NUCLEOTIDE SEQUENCE</scope>
    <source>
        <tissue evidence="9">Whole body</tissue>
    </source>
</reference>
<dbReference type="EMBL" id="JAVRJZ010000015">
    <property type="protein sequence ID" value="KAK2712506.1"/>
    <property type="molecule type" value="Genomic_DNA"/>
</dbReference>
<feature type="transmembrane region" description="Helical" evidence="6">
    <location>
        <begin position="247"/>
        <end position="272"/>
    </location>
</feature>
<dbReference type="PANTHER" id="PTHR10984:SF36">
    <property type="entry name" value="ENDOPLASMIC RETICULUM-GOLGI INTERMEDIATE COMPARTMENT PROTEIN 1"/>
    <property type="match status" value="1"/>
</dbReference>
<dbReference type="InterPro" id="IPR045888">
    <property type="entry name" value="Erv"/>
</dbReference>
<dbReference type="Proteomes" id="UP001187531">
    <property type="component" value="Unassembled WGS sequence"/>
</dbReference>
<proteinExistence type="inferred from homology"/>
<evidence type="ECO:0000259" key="8">
    <source>
        <dbReference type="Pfam" id="PF13850"/>
    </source>
</evidence>
<comment type="caution">
    <text evidence="9">The sequence shown here is derived from an EMBL/GenBank/DDBJ whole genome shotgun (WGS) entry which is preliminary data.</text>
</comment>
<organism evidence="9 10">
    <name type="scientific">Artemia franciscana</name>
    <name type="common">Brine shrimp</name>
    <name type="synonym">Artemia sanfranciscana</name>
    <dbReference type="NCBI Taxonomy" id="6661"/>
    <lineage>
        <taxon>Eukaryota</taxon>
        <taxon>Metazoa</taxon>
        <taxon>Ecdysozoa</taxon>
        <taxon>Arthropoda</taxon>
        <taxon>Crustacea</taxon>
        <taxon>Branchiopoda</taxon>
        <taxon>Anostraca</taxon>
        <taxon>Artemiidae</taxon>
        <taxon>Artemia</taxon>
    </lineage>
</organism>
<dbReference type="GO" id="GO:0033116">
    <property type="term" value="C:endoplasmic reticulum-Golgi intermediate compartment membrane"/>
    <property type="evidence" value="ECO:0007669"/>
    <property type="project" value="UniProtKB-SubCell"/>
</dbReference>
<dbReference type="InterPro" id="IPR012936">
    <property type="entry name" value="Erv_C"/>
</dbReference>
<sequence>MKFDVKRLDIYRKVPKDLTQPTVTGAIISVCCVTFMCLMFLSEFLRFMSVDVVSELFVDSPGSIEERITVFINISLPKLKCEFVGLDIQDDSGRHEVGFIENTNKRPINKGEGCNFESTFYVNKVPGNFHISTHSAGSQPTSADFGHHIHSLRFGSLMPSHIPGNFDTLNGRTKVDQNEWASHDYIMKVVPSVYENYHGRVSLAYQYTYAHKSYASIVGNRFMTPAIWFKYDLTPITIKYHEKSLPFYAFLTTVCAIVGGTFTVAGIIDSFIFTASEIFRKFELGKLN</sequence>
<gene>
    <name evidence="9" type="ORF">QYM36_011260</name>
</gene>
<evidence type="ECO:0000256" key="4">
    <source>
        <dbReference type="ARBA" id="ARBA00022989"/>
    </source>
</evidence>
<evidence type="ECO:0000256" key="3">
    <source>
        <dbReference type="ARBA" id="ARBA00022692"/>
    </source>
</evidence>
<evidence type="ECO:0000256" key="6">
    <source>
        <dbReference type="SAM" id="Phobius"/>
    </source>
</evidence>
<dbReference type="GO" id="GO:0000139">
    <property type="term" value="C:Golgi membrane"/>
    <property type="evidence" value="ECO:0007669"/>
    <property type="project" value="TreeGrafter"/>
</dbReference>
<keyword evidence="4 6" id="KW-1133">Transmembrane helix</keyword>
<feature type="transmembrane region" description="Helical" evidence="6">
    <location>
        <begin position="21"/>
        <end position="41"/>
    </location>
</feature>
<comment type="similarity">
    <text evidence="2">Belongs to the ERGIC family.</text>
</comment>
<dbReference type="Pfam" id="PF13850">
    <property type="entry name" value="ERGIC_N"/>
    <property type="match status" value="1"/>
</dbReference>
<dbReference type="GO" id="GO:0006890">
    <property type="term" value="P:retrograde vesicle-mediated transport, Golgi to endoplasmic reticulum"/>
    <property type="evidence" value="ECO:0007669"/>
    <property type="project" value="TreeGrafter"/>
</dbReference>
<dbReference type="PANTHER" id="PTHR10984">
    <property type="entry name" value="ENDOPLASMIC RETICULUM-GOLGI INTERMEDIATE COMPARTMENT PROTEIN"/>
    <property type="match status" value="1"/>
</dbReference>
<evidence type="ECO:0000256" key="2">
    <source>
        <dbReference type="ARBA" id="ARBA00005648"/>
    </source>
</evidence>
<dbReference type="InterPro" id="IPR039542">
    <property type="entry name" value="Erv_N"/>
</dbReference>
<name>A0AA88HRE8_ARTSF</name>
<dbReference type="Pfam" id="PF07970">
    <property type="entry name" value="COPIIcoated_ERV"/>
    <property type="match status" value="1"/>
</dbReference>
<evidence type="ECO:0000313" key="10">
    <source>
        <dbReference type="Proteomes" id="UP001187531"/>
    </source>
</evidence>
<protein>
    <recommendedName>
        <fullName evidence="11">Endoplasmic reticulum-Golgi intermediate compartment protein 1</fullName>
    </recommendedName>
</protein>
<dbReference type="GO" id="GO:0006888">
    <property type="term" value="P:endoplasmic reticulum to Golgi vesicle-mediated transport"/>
    <property type="evidence" value="ECO:0007669"/>
    <property type="project" value="TreeGrafter"/>
</dbReference>
<comment type="subcellular location">
    <subcellularLocation>
        <location evidence="1">Endoplasmic reticulum-Golgi intermediate compartment membrane</location>
        <topology evidence="1">Multi-pass membrane protein</topology>
    </subcellularLocation>
</comment>
<evidence type="ECO:0000259" key="7">
    <source>
        <dbReference type="Pfam" id="PF07970"/>
    </source>
</evidence>
<keyword evidence="10" id="KW-1185">Reference proteome</keyword>
<dbReference type="GO" id="GO:0005789">
    <property type="term" value="C:endoplasmic reticulum membrane"/>
    <property type="evidence" value="ECO:0007669"/>
    <property type="project" value="TreeGrafter"/>
</dbReference>
<keyword evidence="5 6" id="KW-0472">Membrane</keyword>
<dbReference type="GO" id="GO:0030134">
    <property type="term" value="C:COPII-coated ER to Golgi transport vesicle"/>
    <property type="evidence" value="ECO:0007669"/>
    <property type="project" value="TreeGrafter"/>
</dbReference>
<feature type="domain" description="Endoplasmic reticulum vesicle transporter C-terminal" evidence="7">
    <location>
        <begin position="108"/>
        <end position="269"/>
    </location>
</feature>
<evidence type="ECO:0000313" key="9">
    <source>
        <dbReference type="EMBL" id="KAK2712506.1"/>
    </source>
</evidence>